<keyword evidence="1" id="KW-0328">Glycosyltransferase</keyword>
<evidence type="ECO:0000256" key="1">
    <source>
        <dbReference type="ARBA" id="ARBA00022676"/>
    </source>
</evidence>
<evidence type="ECO:0000313" key="4">
    <source>
        <dbReference type="EMBL" id="NYS47982.1"/>
    </source>
</evidence>
<dbReference type="InterPro" id="IPR029044">
    <property type="entry name" value="Nucleotide-diphossugar_trans"/>
</dbReference>
<dbReference type="Proteomes" id="UP000531840">
    <property type="component" value="Unassembled WGS sequence"/>
</dbReference>
<sequence>MNNFSIVLAADYKSIDKVGTVIKSICKYNQNIDFYILNDDYPQEWFKYMDFNLKSFNSKIFDIKIKEKFDFHIAENHITKEAFFRYYIPNYIGSDIVLYLDIDIIVKGNLTHLSSFNFEDNYCAAVYDIGLGDYFNSGVMLINNLKWREDNISEKLIKYTNEYGKNLDLVDQSVLNIIFKDKWIKLDSEYNYQVGALFIFQHHNKQEDFNNYYKLSKNNPLIIHYTTSHKPWISNSSGIFRELWWEDYTSEWSDILKFNNKINQKKKLFILTNTANIEKLEYIIKSMPEYEIVVGAYTLFADNILGMQKYLNFKVYQQILNPVVDELLDECVAYLDINHYNEVNNIVSKCNGMNKPVFAFDVTNHDTTGKSKVFKVDEVDKMIEEIKKL</sequence>
<name>A0ABX2T2X3_9BACL</name>
<comment type="caution">
    <text evidence="4">The sequence shown here is derived from an EMBL/GenBank/DDBJ whole genome shotgun (WGS) entry which is preliminary data.</text>
</comment>
<dbReference type="SUPFAM" id="SSF53448">
    <property type="entry name" value="Nucleotide-diphospho-sugar transferases"/>
    <property type="match status" value="1"/>
</dbReference>
<dbReference type="CDD" id="cd04194">
    <property type="entry name" value="GT8_A4GalT_like"/>
    <property type="match status" value="1"/>
</dbReference>
<gene>
    <name evidence="4" type="ORF">HZY85_07335</name>
</gene>
<dbReference type="EMBL" id="JACBYF010000020">
    <property type="protein sequence ID" value="NYS47982.1"/>
    <property type="molecule type" value="Genomic_DNA"/>
</dbReference>
<reference evidence="4 5" key="1">
    <citation type="submission" date="2020-07" db="EMBL/GenBank/DDBJ databases">
        <title>MOT database genomes.</title>
        <authorList>
            <person name="Joseph S."/>
            <person name="Aduse-Opoku J."/>
            <person name="Hashim A."/>
            <person name="Wade W."/>
            <person name="Curtis M."/>
        </authorList>
    </citation>
    <scope>NUCLEOTIDE SEQUENCE [LARGE SCALE GENOMIC DNA]</scope>
    <source>
        <strain evidence="4 5">CIP 106318</strain>
    </source>
</reference>
<dbReference type="InterPro" id="IPR002495">
    <property type="entry name" value="Glyco_trans_8"/>
</dbReference>
<keyword evidence="3" id="KW-0479">Metal-binding</keyword>
<organism evidence="4 5">
    <name type="scientific">Gemelliphila palaticanis</name>
    <dbReference type="NCBI Taxonomy" id="81950"/>
    <lineage>
        <taxon>Bacteria</taxon>
        <taxon>Bacillati</taxon>
        <taxon>Bacillota</taxon>
        <taxon>Bacilli</taxon>
        <taxon>Bacillales</taxon>
        <taxon>Gemellaceae</taxon>
        <taxon>Gemelliphila</taxon>
    </lineage>
</organism>
<dbReference type="RefSeq" id="WP_179941762.1">
    <property type="nucleotide sequence ID" value="NZ_JACBYF010000020.1"/>
</dbReference>
<evidence type="ECO:0000313" key="5">
    <source>
        <dbReference type="Proteomes" id="UP000531840"/>
    </source>
</evidence>
<proteinExistence type="predicted"/>
<dbReference type="InterPro" id="IPR050748">
    <property type="entry name" value="Glycosyltrans_8_dom-fam"/>
</dbReference>
<keyword evidence="2" id="KW-0808">Transferase</keyword>
<dbReference type="Pfam" id="PF01501">
    <property type="entry name" value="Glyco_transf_8"/>
    <property type="match status" value="1"/>
</dbReference>
<dbReference type="Gene3D" id="3.90.550.10">
    <property type="entry name" value="Spore Coat Polysaccharide Biosynthesis Protein SpsA, Chain A"/>
    <property type="match status" value="1"/>
</dbReference>
<dbReference type="PANTHER" id="PTHR13778:SF47">
    <property type="entry name" value="LIPOPOLYSACCHARIDE 1,3-GALACTOSYLTRANSFERASE"/>
    <property type="match status" value="1"/>
</dbReference>
<keyword evidence="5" id="KW-1185">Reference proteome</keyword>
<dbReference type="PANTHER" id="PTHR13778">
    <property type="entry name" value="GLYCOSYLTRANSFERASE 8 DOMAIN-CONTAINING PROTEIN"/>
    <property type="match status" value="1"/>
</dbReference>
<evidence type="ECO:0000256" key="3">
    <source>
        <dbReference type="ARBA" id="ARBA00022723"/>
    </source>
</evidence>
<accession>A0ABX2T2X3</accession>
<evidence type="ECO:0000256" key="2">
    <source>
        <dbReference type="ARBA" id="ARBA00022679"/>
    </source>
</evidence>
<protein>
    <submittedName>
        <fullName evidence="4">Glycosyltransferase family 8 protein</fullName>
    </submittedName>
</protein>